<organism evidence="2 3">
    <name type="scientific">Exserohilum turcicum (strain 28A)</name>
    <name type="common">Northern leaf blight fungus</name>
    <name type="synonym">Setosphaeria turcica</name>
    <dbReference type="NCBI Taxonomy" id="671987"/>
    <lineage>
        <taxon>Eukaryota</taxon>
        <taxon>Fungi</taxon>
        <taxon>Dikarya</taxon>
        <taxon>Ascomycota</taxon>
        <taxon>Pezizomycotina</taxon>
        <taxon>Dothideomycetes</taxon>
        <taxon>Pleosporomycetidae</taxon>
        <taxon>Pleosporales</taxon>
        <taxon>Pleosporineae</taxon>
        <taxon>Pleosporaceae</taxon>
        <taxon>Exserohilum</taxon>
    </lineage>
</organism>
<reference evidence="2 3" key="1">
    <citation type="journal article" date="2012" name="PLoS Pathog.">
        <title>Diverse lifestyles and strategies of plant pathogenesis encoded in the genomes of eighteen Dothideomycetes fungi.</title>
        <authorList>
            <person name="Ohm R.A."/>
            <person name="Feau N."/>
            <person name="Henrissat B."/>
            <person name="Schoch C.L."/>
            <person name="Horwitz B.A."/>
            <person name="Barry K.W."/>
            <person name="Condon B.J."/>
            <person name="Copeland A.C."/>
            <person name="Dhillon B."/>
            <person name="Glaser F."/>
            <person name="Hesse C.N."/>
            <person name="Kosti I."/>
            <person name="LaButti K."/>
            <person name="Lindquist E.A."/>
            <person name="Lucas S."/>
            <person name="Salamov A.A."/>
            <person name="Bradshaw R.E."/>
            <person name="Ciuffetti L."/>
            <person name="Hamelin R.C."/>
            <person name="Kema G.H.J."/>
            <person name="Lawrence C."/>
            <person name="Scott J.A."/>
            <person name="Spatafora J.W."/>
            <person name="Turgeon B.G."/>
            <person name="de Wit P.J.G.M."/>
            <person name="Zhong S."/>
            <person name="Goodwin S.B."/>
            <person name="Grigoriev I.V."/>
        </authorList>
    </citation>
    <scope>NUCLEOTIDE SEQUENCE [LARGE SCALE GENOMIC DNA]</scope>
    <source>
        <strain evidence="3">28A</strain>
    </source>
</reference>
<dbReference type="HOGENOM" id="CLU_1928896_0_0_1"/>
<gene>
    <name evidence="2" type="ORF">SETTUDRAFT_39048</name>
</gene>
<dbReference type="AlphaFoldDB" id="R0ITE0"/>
<accession>R0ITE0</accession>
<dbReference type="EMBL" id="KB908559">
    <property type="protein sequence ID" value="EOA87921.1"/>
    <property type="molecule type" value="Genomic_DNA"/>
</dbReference>
<reference evidence="2 3" key="2">
    <citation type="journal article" date="2013" name="PLoS Genet.">
        <title>Comparative genome structure, secondary metabolite, and effector coding capacity across Cochliobolus pathogens.</title>
        <authorList>
            <person name="Condon B.J."/>
            <person name="Leng Y."/>
            <person name="Wu D."/>
            <person name="Bushley K.E."/>
            <person name="Ohm R.A."/>
            <person name="Otillar R."/>
            <person name="Martin J."/>
            <person name="Schackwitz W."/>
            <person name="Grimwood J."/>
            <person name="MohdZainudin N."/>
            <person name="Xue C."/>
            <person name="Wang R."/>
            <person name="Manning V.A."/>
            <person name="Dhillon B."/>
            <person name="Tu Z.J."/>
            <person name="Steffenson B.J."/>
            <person name="Salamov A."/>
            <person name="Sun H."/>
            <person name="Lowry S."/>
            <person name="LaButti K."/>
            <person name="Han J."/>
            <person name="Copeland A."/>
            <person name="Lindquist E."/>
            <person name="Barry K."/>
            <person name="Schmutz J."/>
            <person name="Baker S.E."/>
            <person name="Ciuffetti L.M."/>
            <person name="Grigoriev I.V."/>
            <person name="Zhong S."/>
            <person name="Turgeon B.G."/>
        </authorList>
    </citation>
    <scope>NUCLEOTIDE SEQUENCE [LARGE SCALE GENOMIC DNA]</scope>
    <source>
        <strain evidence="3">28A</strain>
    </source>
</reference>
<dbReference type="Proteomes" id="UP000016935">
    <property type="component" value="Unassembled WGS sequence"/>
</dbReference>
<evidence type="ECO:0000256" key="1">
    <source>
        <dbReference type="SAM" id="MobiDB-lite"/>
    </source>
</evidence>
<feature type="compositionally biased region" description="Basic and acidic residues" evidence="1">
    <location>
        <begin position="121"/>
        <end position="131"/>
    </location>
</feature>
<feature type="region of interest" description="Disordered" evidence="1">
    <location>
        <begin position="36"/>
        <end position="55"/>
    </location>
</feature>
<evidence type="ECO:0000313" key="3">
    <source>
        <dbReference type="Proteomes" id="UP000016935"/>
    </source>
</evidence>
<protein>
    <submittedName>
        <fullName evidence="2">Uncharacterized protein</fullName>
    </submittedName>
</protein>
<proteinExistence type="predicted"/>
<sequence>MQKGGRAVPPFAFAVRAWWGWCPVAELTRGSAYLQQARRTTWPPPSDRSARPAAAAAAAASASTLSASALLPCHPSILPSRPKAPSHRPSPWWPPPPIHVYRPSSARPVSGLPAAPVSPAARRDGEHHWQR</sequence>
<dbReference type="GeneID" id="19404434"/>
<keyword evidence="3" id="KW-1185">Reference proteome</keyword>
<evidence type="ECO:0000313" key="2">
    <source>
        <dbReference type="EMBL" id="EOA87921.1"/>
    </source>
</evidence>
<dbReference type="RefSeq" id="XP_008024373.1">
    <property type="nucleotide sequence ID" value="XM_008026182.1"/>
</dbReference>
<feature type="region of interest" description="Disordered" evidence="1">
    <location>
        <begin position="76"/>
        <end position="131"/>
    </location>
</feature>
<name>R0ITE0_EXST2</name>